<evidence type="ECO:0000313" key="7">
    <source>
        <dbReference type="EMBL" id="KNC70109.1"/>
    </source>
</evidence>
<feature type="non-terminal residue" evidence="7">
    <location>
        <position position="73"/>
    </location>
</feature>
<dbReference type="GO" id="GO:0006431">
    <property type="term" value="P:methionyl-tRNA aminoacylation"/>
    <property type="evidence" value="ECO:0007669"/>
    <property type="project" value="TreeGrafter"/>
</dbReference>
<keyword evidence="3" id="KW-0067">ATP-binding</keyword>
<evidence type="ECO:0000256" key="2">
    <source>
        <dbReference type="ARBA" id="ARBA00022741"/>
    </source>
</evidence>
<dbReference type="Gene3D" id="2.170.220.10">
    <property type="match status" value="1"/>
</dbReference>
<dbReference type="PANTHER" id="PTHR45765:SF1">
    <property type="entry name" value="METHIONINE--TRNA LIGASE, CYTOPLASMIC"/>
    <property type="match status" value="1"/>
</dbReference>
<reference evidence="7 8" key="1">
    <citation type="submission" date="2011-02" db="EMBL/GenBank/DDBJ databases">
        <title>The Genome Sequence of Sphaeroforma arctica JP610.</title>
        <authorList>
            <consortium name="The Broad Institute Genome Sequencing Platform"/>
            <person name="Russ C."/>
            <person name="Cuomo C."/>
            <person name="Young S.K."/>
            <person name="Zeng Q."/>
            <person name="Gargeya S."/>
            <person name="Alvarado L."/>
            <person name="Berlin A."/>
            <person name="Chapman S.B."/>
            <person name="Chen Z."/>
            <person name="Freedman E."/>
            <person name="Gellesch M."/>
            <person name="Goldberg J."/>
            <person name="Griggs A."/>
            <person name="Gujja S."/>
            <person name="Heilman E."/>
            <person name="Heiman D."/>
            <person name="Howarth C."/>
            <person name="Mehta T."/>
            <person name="Neiman D."/>
            <person name="Pearson M."/>
            <person name="Roberts A."/>
            <person name="Saif S."/>
            <person name="Shea T."/>
            <person name="Shenoy N."/>
            <person name="Sisk P."/>
            <person name="Stolte C."/>
            <person name="Sykes S."/>
            <person name="White J."/>
            <person name="Yandava C."/>
            <person name="Burger G."/>
            <person name="Gray M.W."/>
            <person name="Holland P.W.H."/>
            <person name="King N."/>
            <person name="Lang F.B.F."/>
            <person name="Roger A.J."/>
            <person name="Ruiz-Trillo I."/>
            <person name="Haas B."/>
            <person name="Nusbaum C."/>
            <person name="Birren B."/>
        </authorList>
    </citation>
    <scope>NUCLEOTIDE SEQUENCE [LARGE SCALE GENOMIC DNA]</scope>
    <source>
        <strain evidence="7 8">JP610</strain>
    </source>
</reference>
<organism evidence="7 8">
    <name type="scientific">Sphaeroforma arctica JP610</name>
    <dbReference type="NCBI Taxonomy" id="667725"/>
    <lineage>
        <taxon>Eukaryota</taxon>
        <taxon>Ichthyosporea</taxon>
        <taxon>Ichthyophonida</taxon>
        <taxon>Sphaeroforma</taxon>
    </lineage>
</organism>
<dbReference type="GO" id="GO:0004825">
    <property type="term" value="F:methionine-tRNA ligase activity"/>
    <property type="evidence" value="ECO:0007669"/>
    <property type="project" value="InterPro"/>
</dbReference>
<evidence type="ECO:0000256" key="5">
    <source>
        <dbReference type="ARBA" id="ARBA00023146"/>
    </source>
</evidence>
<dbReference type="EMBL" id="KQ252119">
    <property type="protein sequence ID" value="KNC70109.1"/>
    <property type="molecule type" value="Genomic_DNA"/>
</dbReference>
<keyword evidence="8" id="KW-1185">Reference proteome</keyword>
<keyword evidence="5" id="KW-0030">Aminoacyl-tRNA synthetase</keyword>
<dbReference type="RefSeq" id="XP_014144011.1">
    <property type="nucleotide sequence ID" value="XM_014288536.1"/>
</dbReference>
<name>A0A0L0F0H3_9EUKA</name>
<gene>
    <name evidence="7" type="ORF">SARC_17368</name>
</gene>
<dbReference type="InterPro" id="IPR015413">
    <property type="entry name" value="Methionyl/Leucyl_tRNA_Synth"/>
</dbReference>
<dbReference type="InterPro" id="IPR023458">
    <property type="entry name" value="Met-tRNA_ligase_1"/>
</dbReference>
<keyword evidence="2" id="KW-0547">Nucleotide-binding</keyword>
<keyword evidence="1" id="KW-0436">Ligase</keyword>
<dbReference type="GO" id="GO:0005524">
    <property type="term" value="F:ATP binding"/>
    <property type="evidence" value="ECO:0007669"/>
    <property type="project" value="UniProtKB-KW"/>
</dbReference>
<dbReference type="Proteomes" id="UP000054560">
    <property type="component" value="Unassembled WGS sequence"/>
</dbReference>
<evidence type="ECO:0000256" key="3">
    <source>
        <dbReference type="ARBA" id="ARBA00022840"/>
    </source>
</evidence>
<evidence type="ECO:0000256" key="4">
    <source>
        <dbReference type="ARBA" id="ARBA00022917"/>
    </source>
</evidence>
<protein>
    <recommendedName>
        <fullName evidence="6">Methionyl/Leucyl tRNA synthetase domain-containing protein</fullName>
    </recommendedName>
</protein>
<dbReference type="PANTHER" id="PTHR45765">
    <property type="entry name" value="METHIONINE--TRNA LIGASE"/>
    <property type="match status" value="1"/>
</dbReference>
<dbReference type="GO" id="GO:0005829">
    <property type="term" value="C:cytosol"/>
    <property type="evidence" value="ECO:0007669"/>
    <property type="project" value="TreeGrafter"/>
</dbReference>
<dbReference type="STRING" id="667725.A0A0L0F0H3"/>
<accession>A0A0L0F0H3</accession>
<evidence type="ECO:0000256" key="1">
    <source>
        <dbReference type="ARBA" id="ARBA00022598"/>
    </source>
</evidence>
<sequence>MSSLLQSVCDRKPIETESKHLYLNIPKLGDELKSWYNDTAAKLPWSKSAASIMKSEFHVDNELQPRCVTRDLK</sequence>
<dbReference type="GeneID" id="25917872"/>
<dbReference type="Pfam" id="PF09334">
    <property type="entry name" value="tRNA-synt_1g"/>
    <property type="match status" value="1"/>
</dbReference>
<feature type="domain" description="Methionyl/Leucyl tRNA synthetase" evidence="6">
    <location>
        <begin position="7"/>
        <end position="73"/>
    </location>
</feature>
<proteinExistence type="predicted"/>
<evidence type="ECO:0000313" key="8">
    <source>
        <dbReference type="Proteomes" id="UP000054560"/>
    </source>
</evidence>
<dbReference type="AlphaFoldDB" id="A0A0L0F0H3"/>
<dbReference type="GO" id="GO:0017101">
    <property type="term" value="C:aminoacyl-tRNA synthetase multienzyme complex"/>
    <property type="evidence" value="ECO:0007669"/>
    <property type="project" value="TreeGrafter"/>
</dbReference>
<evidence type="ECO:0000259" key="6">
    <source>
        <dbReference type="Pfam" id="PF09334"/>
    </source>
</evidence>
<keyword evidence="4" id="KW-0648">Protein biosynthesis</keyword>